<accession>A0A6J5KZ02</accession>
<sequence length="59" mass="6808">MTCHCENNGDYCENCSIIHEILGDGSISLLERYYMLRDLGYDDEEIILHCLQPRLTTLA</sequence>
<evidence type="ECO:0000313" key="1">
    <source>
        <dbReference type="EMBL" id="CAB4126505.1"/>
    </source>
</evidence>
<organism evidence="1">
    <name type="scientific">uncultured Caudovirales phage</name>
    <dbReference type="NCBI Taxonomy" id="2100421"/>
    <lineage>
        <taxon>Viruses</taxon>
        <taxon>Duplodnaviria</taxon>
        <taxon>Heunggongvirae</taxon>
        <taxon>Uroviricota</taxon>
        <taxon>Caudoviricetes</taxon>
        <taxon>Peduoviridae</taxon>
        <taxon>Maltschvirus</taxon>
        <taxon>Maltschvirus maltsch</taxon>
    </lineage>
</organism>
<reference evidence="1" key="1">
    <citation type="submission" date="2020-04" db="EMBL/GenBank/DDBJ databases">
        <authorList>
            <person name="Chiriac C."/>
            <person name="Salcher M."/>
            <person name="Ghai R."/>
            <person name="Kavagutti S V."/>
        </authorList>
    </citation>
    <scope>NUCLEOTIDE SEQUENCE</scope>
</reference>
<gene>
    <name evidence="1" type="ORF">UFOVP80_4</name>
</gene>
<dbReference type="EMBL" id="LR796205">
    <property type="protein sequence ID" value="CAB4126505.1"/>
    <property type="molecule type" value="Genomic_DNA"/>
</dbReference>
<proteinExistence type="predicted"/>
<protein>
    <submittedName>
        <fullName evidence="1">Uncharacterized protein</fullName>
    </submittedName>
</protein>
<name>A0A6J5KZ02_9CAUD</name>